<dbReference type="InterPro" id="IPR013170">
    <property type="entry name" value="mRNA_splic_Cwf21_dom"/>
</dbReference>
<keyword evidence="3" id="KW-0507">mRNA processing</keyword>
<keyword evidence="5" id="KW-0508">mRNA splicing</keyword>
<feature type="region of interest" description="Disordered" evidence="7">
    <location>
        <begin position="345"/>
        <end position="443"/>
    </location>
</feature>
<keyword evidence="6" id="KW-0539">Nucleus</keyword>
<evidence type="ECO:0000313" key="9">
    <source>
        <dbReference type="EMBL" id="CAF0829524.1"/>
    </source>
</evidence>
<dbReference type="EMBL" id="CAJOBA010001778">
    <property type="protein sequence ID" value="CAF3614075.1"/>
    <property type="molecule type" value="Genomic_DNA"/>
</dbReference>
<feature type="compositionally biased region" description="Low complexity" evidence="7">
    <location>
        <begin position="149"/>
        <end position="158"/>
    </location>
</feature>
<name>A0A8S2D827_9BILA</name>
<reference evidence="9" key="1">
    <citation type="submission" date="2021-02" db="EMBL/GenBank/DDBJ databases">
        <authorList>
            <person name="Nowell W R."/>
        </authorList>
    </citation>
    <scope>NUCLEOTIDE SEQUENCE</scope>
</reference>
<evidence type="ECO:0000313" key="11">
    <source>
        <dbReference type="Proteomes" id="UP000677228"/>
    </source>
</evidence>
<dbReference type="SMART" id="SM01115">
    <property type="entry name" value="cwf21"/>
    <property type="match status" value="1"/>
</dbReference>
<feature type="compositionally biased region" description="Acidic residues" evidence="7">
    <location>
        <begin position="347"/>
        <end position="367"/>
    </location>
</feature>
<sequence length="443" mass="52746">MVHHKRLILPMDENKTTANNFKKEKEQLHAIPRGKPKGGRTWKLQKGRFSAISRPKSLKMSYDERIKLKTGLNHTRSIEKEMWKAVNEKRDNLRKRQKENKERRLENERKGEIVQVIKNPAKIKRMKKKQLKSIQKRDLDKVNKKPTTKKVSVTSTASHQTVAVSEQQSMYNGIGLNTPRGTGTNGYVQKNLSFVNVKRDRVTYVKDADVKQLETLIERKGNVEILEHEKKRRVELKCAEMRDMMLSNNYDEETTKRKVQKFRKMLIEREGLYNNEQVEYDEHGRPVAKETHQLAQANEEKNRKLREALGLGEYNPKEATKKKVDELKEAERRKIELAQRQYTIIQDEQEEEKDDDTVNNNNDDDVDKLEKSPREKDRHHSSSRKEKDRHDKSHRRHERKRSRERQKSPHEEHKSKRSKHHTSNDRHRESDKDRERDQSRRSK</sequence>
<organism evidence="9 11">
    <name type="scientific">Didymodactylos carnosus</name>
    <dbReference type="NCBI Taxonomy" id="1234261"/>
    <lineage>
        <taxon>Eukaryota</taxon>
        <taxon>Metazoa</taxon>
        <taxon>Spiralia</taxon>
        <taxon>Gnathifera</taxon>
        <taxon>Rotifera</taxon>
        <taxon>Eurotatoria</taxon>
        <taxon>Bdelloidea</taxon>
        <taxon>Philodinida</taxon>
        <taxon>Philodinidae</taxon>
        <taxon>Didymodactylos</taxon>
    </lineage>
</organism>
<evidence type="ECO:0000256" key="2">
    <source>
        <dbReference type="ARBA" id="ARBA00005954"/>
    </source>
</evidence>
<dbReference type="PANTHER" id="PTHR36562">
    <property type="entry name" value="SERINE/ARGININE REPETITIVE MATRIX 2"/>
    <property type="match status" value="1"/>
</dbReference>
<keyword evidence="4" id="KW-0747">Spliceosome</keyword>
<dbReference type="EMBL" id="CAJNOK010001778">
    <property type="protein sequence ID" value="CAF0829524.1"/>
    <property type="molecule type" value="Genomic_DNA"/>
</dbReference>
<dbReference type="Proteomes" id="UP000682733">
    <property type="component" value="Unassembled WGS sequence"/>
</dbReference>
<protein>
    <recommendedName>
        <fullName evidence="8">CWF21 domain-containing protein</fullName>
    </recommendedName>
</protein>
<feature type="region of interest" description="Disordered" evidence="7">
    <location>
        <begin position="135"/>
        <end position="159"/>
    </location>
</feature>
<proteinExistence type="inferred from homology"/>
<evidence type="ECO:0000313" key="10">
    <source>
        <dbReference type="EMBL" id="CAF3614075.1"/>
    </source>
</evidence>
<evidence type="ECO:0000256" key="6">
    <source>
        <dbReference type="ARBA" id="ARBA00023242"/>
    </source>
</evidence>
<evidence type="ECO:0000256" key="4">
    <source>
        <dbReference type="ARBA" id="ARBA00022728"/>
    </source>
</evidence>
<dbReference type="AlphaFoldDB" id="A0A8S2D827"/>
<feature type="compositionally biased region" description="Basic and acidic residues" evidence="7">
    <location>
        <begin position="368"/>
        <end position="391"/>
    </location>
</feature>
<dbReference type="InterPro" id="IPR051372">
    <property type="entry name" value="CWC21"/>
</dbReference>
<dbReference type="GO" id="GO:0005681">
    <property type="term" value="C:spliceosomal complex"/>
    <property type="evidence" value="ECO:0007669"/>
    <property type="project" value="UniProtKB-KW"/>
</dbReference>
<evidence type="ECO:0000256" key="3">
    <source>
        <dbReference type="ARBA" id="ARBA00022664"/>
    </source>
</evidence>
<evidence type="ECO:0000256" key="7">
    <source>
        <dbReference type="SAM" id="MobiDB-lite"/>
    </source>
</evidence>
<feature type="compositionally biased region" description="Basic and acidic residues" evidence="7">
    <location>
        <begin position="405"/>
        <end position="414"/>
    </location>
</feature>
<dbReference type="PANTHER" id="PTHR36562:SF5">
    <property type="entry name" value="SERINE_ARGININE REPETITIVE MATRIX 2"/>
    <property type="match status" value="1"/>
</dbReference>
<feature type="compositionally biased region" description="Basic and acidic residues" evidence="7">
    <location>
        <begin position="422"/>
        <end position="443"/>
    </location>
</feature>
<evidence type="ECO:0000256" key="5">
    <source>
        <dbReference type="ARBA" id="ARBA00023187"/>
    </source>
</evidence>
<evidence type="ECO:0000256" key="1">
    <source>
        <dbReference type="ARBA" id="ARBA00004123"/>
    </source>
</evidence>
<feature type="compositionally biased region" description="Basic residues" evidence="7">
    <location>
        <begin position="392"/>
        <end position="404"/>
    </location>
</feature>
<accession>A0A8S2D827</accession>
<gene>
    <name evidence="9" type="ORF">OVA965_LOCUS6072</name>
    <name evidence="10" type="ORF">TMI583_LOCUS6068</name>
</gene>
<dbReference type="Proteomes" id="UP000677228">
    <property type="component" value="Unassembled WGS sequence"/>
</dbReference>
<dbReference type="GO" id="GO:0006397">
    <property type="term" value="P:mRNA processing"/>
    <property type="evidence" value="ECO:0007669"/>
    <property type="project" value="UniProtKB-KW"/>
</dbReference>
<evidence type="ECO:0000259" key="8">
    <source>
        <dbReference type="SMART" id="SM01115"/>
    </source>
</evidence>
<comment type="subcellular location">
    <subcellularLocation>
        <location evidence="1">Nucleus</location>
    </subcellularLocation>
</comment>
<comment type="caution">
    <text evidence="9">The sequence shown here is derived from an EMBL/GenBank/DDBJ whole genome shotgun (WGS) entry which is preliminary data.</text>
</comment>
<dbReference type="Pfam" id="PF08312">
    <property type="entry name" value="cwf21"/>
    <property type="match status" value="1"/>
</dbReference>
<dbReference type="GO" id="GO:0008380">
    <property type="term" value="P:RNA splicing"/>
    <property type="evidence" value="ECO:0007669"/>
    <property type="project" value="UniProtKB-KW"/>
</dbReference>
<feature type="domain" description="CWF21" evidence="8">
    <location>
        <begin position="226"/>
        <end position="271"/>
    </location>
</feature>
<comment type="similarity">
    <text evidence="2">Belongs to the CWC21 family.</text>
</comment>